<dbReference type="HOGENOM" id="CLU_1600632_0_0_9"/>
<proteinExistence type="predicted"/>
<dbReference type="InterPro" id="IPR001387">
    <property type="entry name" value="Cro/C1-type_HTH"/>
</dbReference>
<dbReference type="GO" id="GO:0005829">
    <property type="term" value="C:cytosol"/>
    <property type="evidence" value="ECO:0007669"/>
    <property type="project" value="TreeGrafter"/>
</dbReference>
<dbReference type="SMART" id="SM00530">
    <property type="entry name" value="HTH_XRE"/>
    <property type="match status" value="1"/>
</dbReference>
<protein>
    <submittedName>
        <fullName evidence="3">DNA-binding helix-turn-helix protein</fullName>
    </submittedName>
</protein>
<dbReference type="PANTHER" id="PTHR46797">
    <property type="entry name" value="HTH-TYPE TRANSCRIPTIONAL REGULATOR"/>
    <property type="match status" value="1"/>
</dbReference>
<dbReference type="EMBL" id="AEPW01000046">
    <property type="protein sequence ID" value="EFU76998.1"/>
    <property type="molecule type" value="Genomic_DNA"/>
</dbReference>
<evidence type="ECO:0000313" key="4">
    <source>
        <dbReference type="Proteomes" id="UP000003434"/>
    </source>
</evidence>
<dbReference type="SUPFAM" id="SSF47413">
    <property type="entry name" value="lambda repressor-like DNA-binding domains"/>
    <property type="match status" value="1"/>
</dbReference>
<dbReference type="CDD" id="cd00093">
    <property type="entry name" value="HTH_XRE"/>
    <property type="match status" value="1"/>
</dbReference>
<feature type="domain" description="HTH cro/C1-type" evidence="2">
    <location>
        <begin position="9"/>
        <end position="63"/>
    </location>
</feature>
<gene>
    <name evidence="3" type="ORF">HMPREF0381_1088</name>
</gene>
<keyword evidence="1 3" id="KW-0238">DNA-binding</keyword>
<reference evidence="3 4" key="1">
    <citation type="submission" date="2010-12" db="EMBL/GenBank/DDBJ databases">
        <authorList>
            <person name="Muzny D."/>
            <person name="Qin X."/>
            <person name="Deng J."/>
            <person name="Jiang H."/>
            <person name="Liu Y."/>
            <person name="Qu J."/>
            <person name="Song X.-Z."/>
            <person name="Zhang L."/>
            <person name="Thornton R."/>
            <person name="Coyle M."/>
            <person name="Francisco L."/>
            <person name="Jackson L."/>
            <person name="Javaid M."/>
            <person name="Korchina V."/>
            <person name="Kovar C."/>
            <person name="Mata R."/>
            <person name="Mathew T."/>
            <person name="Ngo R."/>
            <person name="Nguyen L."/>
            <person name="Nguyen N."/>
            <person name="Okwuonu G."/>
            <person name="Ongeri F."/>
            <person name="Pham C."/>
            <person name="Simmons D."/>
            <person name="Wilczek-Boney K."/>
            <person name="Hale W."/>
            <person name="Jakkamsetti A."/>
            <person name="Pham P."/>
            <person name="Ruth R."/>
            <person name="San Lucas F."/>
            <person name="Warren J."/>
            <person name="Zhang J."/>
            <person name="Zhao Z."/>
            <person name="Zhou C."/>
            <person name="Zhu D."/>
            <person name="Lee S."/>
            <person name="Bess C."/>
            <person name="Blankenburg K."/>
            <person name="Forbes L."/>
            <person name="Fu Q."/>
            <person name="Gubbala S."/>
            <person name="Hirani K."/>
            <person name="Jayaseelan J.C."/>
            <person name="Lara F."/>
            <person name="Munidasa M."/>
            <person name="Palculict T."/>
            <person name="Patil S."/>
            <person name="Pu L.-L."/>
            <person name="Saada N."/>
            <person name="Tang L."/>
            <person name="Weissenberger G."/>
            <person name="Zhu Y."/>
            <person name="Hemphill L."/>
            <person name="Shang Y."/>
            <person name="Youmans B."/>
            <person name="Ayvaz T."/>
            <person name="Ross M."/>
            <person name="Santibanez J."/>
            <person name="Aqrawi P."/>
            <person name="Gross S."/>
            <person name="Joshi V."/>
            <person name="Fowler G."/>
            <person name="Nazareth L."/>
            <person name="Reid J."/>
            <person name="Worley K."/>
            <person name="Petrosino J."/>
            <person name="Highlander S."/>
            <person name="Gibbs R."/>
        </authorList>
    </citation>
    <scope>NUCLEOTIDE SEQUENCE [LARGE SCALE GENOMIC DNA]</scope>
    <source>
        <strain evidence="3 4">DSM 3986</strain>
    </source>
</reference>
<dbReference type="AlphaFoldDB" id="E6LMA3"/>
<dbReference type="PROSITE" id="PS50943">
    <property type="entry name" value="HTH_CROC1"/>
    <property type="match status" value="1"/>
</dbReference>
<name>E6LMA3_9FIRM</name>
<dbReference type="GO" id="GO:0003677">
    <property type="term" value="F:DNA binding"/>
    <property type="evidence" value="ECO:0007669"/>
    <property type="project" value="UniProtKB-KW"/>
</dbReference>
<comment type="caution">
    <text evidence="3">The sequence shown here is derived from an EMBL/GenBank/DDBJ whole genome shotgun (WGS) entry which is preliminary data.</text>
</comment>
<evidence type="ECO:0000256" key="1">
    <source>
        <dbReference type="ARBA" id="ARBA00023125"/>
    </source>
</evidence>
<dbReference type="Proteomes" id="UP000003434">
    <property type="component" value="Unassembled WGS sequence"/>
</dbReference>
<evidence type="ECO:0000313" key="3">
    <source>
        <dbReference type="EMBL" id="EFU76998.1"/>
    </source>
</evidence>
<accession>E6LMA3</accession>
<organism evidence="3 4">
    <name type="scientific">Lachnoanaerobaculum saburreum DSM 3986</name>
    <dbReference type="NCBI Taxonomy" id="887325"/>
    <lineage>
        <taxon>Bacteria</taxon>
        <taxon>Bacillati</taxon>
        <taxon>Bacillota</taxon>
        <taxon>Clostridia</taxon>
        <taxon>Lachnospirales</taxon>
        <taxon>Lachnospiraceae</taxon>
        <taxon>Lachnoanaerobaculum</taxon>
    </lineage>
</organism>
<dbReference type="GO" id="GO:0003700">
    <property type="term" value="F:DNA-binding transcription factor activity"/>
    <property type="evidence" value="ECO:0007669"/>
    <property type="project" value="TreeGrafter"/>
</dbReference>
<dbReference type="Gene3D" id="1.10.260.40">
    <property type="entry name" value="lambda repressor-like DNA-binding domains"/>
    <property type="match status" value="1"/>
</dbReference>
<dbReference type="InterPro" id="IPR050807">
    <property type="entry name" value="TransReg_Diox_bact_type"/>
</dbReference>
<dbReference type="Pfam" id="PF01381">
    <property type="entry name" value="HTH_3"/>
    <property type="match status" value="1"/>
</dbReference>
<dbReference type="eggNOG" id="ENOG5033CUC">
    <property type="taxonomic scope" value="Bacteria"/>
</dbReference>
<sequence length="166" mass="19189">MAKSMGENIKRIRKSKGLTQKEVAKKLGISQQSFAQYERIDAIPKFKTLQNIADALDVSVGDIIYDGPKDKSRYLIEFTKYLYDHGFKYEYGDESLAAFMGIGDYAEKNKKDAELFDKLTKSFISDKRKIMLTGFFDKLNELGQEEAVQRVQELTWIKKYTDPDEQ</sequence>
<evidence type="ECO:0000259" key="2">
    <source>
        <dbReference type="PROSITE" id="PS50943"/>
    </source>
</evidence>
<dbReference type="InterPro" id="IPR010982">
    <property type="entry name" value="Lambda_DNA-bd_dom_sf"/>
</dbReference>
<dbReference type="PANTHER" id="PTHR46797:SF1">
    <property type="entry name" value="METHYLPHOSPHONATE SYNTHASE"/>
    <property type="match status" value="1"/>
</dbReference>
<dbReference type="RefSeq" id="WP_008750855.1">
    <property type="nucleotide sequence ID" value="NZ_GL622296.1"/>
</dbReference>